<evidence type="ECO:0000256" key="1">
    <source>
        <dbReference type="ARBA" id="ARBA00022574"/>
    </source>
</evidence>
<comment type="caution">
    <text evidence="4">The sequence shown here is derived from an EMBL/GenBank/DDBJ whole genome shotgun (WGS) entry which is preliminary data.</text>
</comment>
<dbReference type="InterPro" id="IPR001680">
    <property type="entry name" value="WD40_rpt"/>
</dbReference>
<dbReference type="SMART" id="SM00320">
    <property type="entry name" value="WD40"/>
    <property type="match status" value="6"/>
</dbReference>
<evidence type="ECO:0000256" key="2">
    <source>
        <dbReference type="ARBA" id="ARBA00022737"/>
    </source>
</evidence>
<accession>A0ABQ7FXM9</accession>
<evidence type="ECO:0000313" key="4">
    <source>
        <dbReference type="EMBL" id="KAF5827082.1"/>
    </source>
</evidence>
<feature type="repeat" description="WD" evidence="3">
    <location>
        <begin position="358"/>
        <end position="393"/>
    </location>
</feature>
<dbReference type="Proteomes" id="UP000815325">
    <property type="component" value="Unassembled WGS sequence"/>
</dbReference>
<keyword evidence="2" id="KW-0677">Repeat</keyword>
<dbReference type="SUPFAM" id="SSF50978">
    <property type="entry name" value="WD40 repeat-like"/>
    <property type="match status" value="1"/>
</dbReference>
<dbReference type="InterPro" id="IPR015943">
    <property type="entry name" value="WD40/YVTN_repeat-like_dom_sf"/>
</dbReference>
<keyword evidence="5" id="KW-1185">Reference proteome</keyword>
<gene>
    <name evidence="4" type="ORF">DUNSADRAFT_1373</name>
</gene>
<proteinExistence type="predicted"/>
<evidence type="ECO:0000256" key="3">
    <source>
        <dbReference type="PROSITE-ProRule" id="PRU00221"/>
    </source>
</evidence>
<name>A0ABQ7FXM9_DUNSA</name>
<dbReference type="EMBL" id="MU070601">
    <property type="protein sequence ID" value="KAF5827082.1"/>
    <property type="molecule type" value="Genomic_DNA"/>
</dbReference>
<protein>
    <submittedName>
        <fullName evidence="4">WD40-repeat-containing domain protein</fullName>
    </submittedName>
</protein>
<organism evidence="4 5">
    <name type="scientific">Dunaliella salina</name>
    <name type="common">Green alga</name>
    <name type="synonym">Protococcus salinus</name>
    <dbReference type="NCBI Taxonomy" id="3046"/>
    <lineage>
        <taxon>Eukaryota</taxon>
        <taxon>Viridiplantae</taxon>
        <taxon>Chlorophyta</taxon>
        <taxon>core chlorophytes</taxon>
        <taxon>Chlorophyceae</taxon>
        <taxon>CS clade</taxon>
        <taxon>Chlamydomonadales</taxon>
        <taxon>Dunaliellaceae</taxon>
        <taxon>Dunaliella</taxon>
    </lineage>
</organism>
<dbReference type="CDD" id="cd00200">
    <property type="entry name" value="WD40"/>
    <property type="match status" value="1"/>
</dbReference>
<dbReference type="PANTHER" id="PTHR19848">
    <property type="entry name" value="WD40 REPEAT PROTEIN"/>
    <property type="match status" value="1"/>
</dbReference>
<dbReference type="PRINTS" id="PR00320">
    <property type="entry name" value="GPROTEINBRPT"/>
</dbReference>
<dbReference type="InterPro" id="IPR036322">
    <property type="entry name" value="WD40_repeat_dom_sf"/>
</dbReference>
<reference evidence="4" key="1">
    <citation type="submission" date="2017-08" db="EMBL/GenBank/DDBJ databases">
        <authorList>
            <person name="Polle J.E."/>
            <person name="Barry K."/>
            <person name="Cushman J."/>
            <person name="Schmutz J."/>
            <person name="Tran D."/>
            <person name="Hathwaick L.T."/>
            <person name="Yim W.C."/>
            <person name="Jenkins J."/>
            <person name="Mckie-Krisberg Z.M."/>
            <person name="Prochnik S."/>
            <person name="Lindquist E."/>
            <person name="Dockter R.B."/>
            <person name="Adam C."/>
            <person name="Molina H."/>
            <person name="Bunkerborg J."/>
            <person name="Jin E."/>
            <person name="Buchheim M."/>
            <person name="Magnuson J."/>
        </authorList>
    </citation>
    <scope>NUCLEOTIDE SEQUENCE</scope>
    <source>
        <strain evidence="4">CCAP 19/18</strain>
    </source>
</reference>
<evidence type="ECO:0000313" key="5">
    <source>
        <dbReference type="Proteomes" id="UP000815325"/>
    </source>
</evidence>
<sequence>MGSLNGIKTRHVCFYKAAKVRPCELFASPQTAILARLTQTYKTYAALFILLAPIVCQVKKVQMISTAYPPWEAQLREQRFDAAHALAQTKAAATSPLRATKLRTSPACIATLHTPSYRTSQGNKQHTVSSVAFSRDGTMLVSGTADDEEPPGGFLELWDLASRDCVYVQNMRNKAITRVATSSDGCTIASIHDSIFCKKIQIWNVAGEAKMVPEMQGELVEGTGFVSAVAFSRDGERLASGSTAKTVRVWDLRTNKCTACIESDSVVWSVVWSLDNVHVLFGCQDGMIRVCNIAKGVVRVLKGHSPRGQTYKETICNEVISPGVHSLVLTPNGKHAVSGASDNTIKIWDWHSGACMATLEDSEGVACVAVSPDGLMLASGTADKLIRLWRVAD</sequence>
<dbReference type="InterPro" id="IPR020472">
    <property type="entry name" value="WD40_PAC1"/>
</dbReference>
<dbReference type="PROSITE" id="PS50294">
    <property type="entry name" value="WD_REPEATS_REGION"/>
    <property type="match status" value="3"/>
</dbReference>
<dbReference type="Pfam" id="PF00400">
    <property type="entry name" value="WD40"/>
    <property type="match status" value="4"/>
</dbReference>
<feature type="repeat" description="WD" evidence="3">
    <location>
        <begin position="219"/>
        <end position="260"/>
    </location>
</feature>
<dbReference type="PANTHER" id="PTHR19848:SF8">
    <property type="entry name" value="F-BOX AND WD REPEAT DOMAIN CONTAINING 7"/>
    <property type="match status" value="1"/>
</dbReference>
<keyword evidence="1 3" id="KW-0853">WD repeat</keyword>
<dbReference type="Gene3D" id="2.130.10.10">
    <property type="entry name" value="YVTN repeat-like/Quinoprotein amine dehydrogenase"/>
    <property type="match status" value="3"/>
</dbReference>
<feature type="repeat" description="WD" evidence="3">
    <location>
        <begin position="324"/>
        <end position="358"/>
    </location>
</feature>
<dbReference type="PROSITE" id="PS50082">
    <property type="entry name" value="WD_REPEATS_2"/>
    <property type="match status" value="3"/>
</dbReference>